<keyword evidence="9" id="KW-0234">DNA repair</keyword>
<dbReference type="GO" id="GO:0005524">
    <property type="term" value="F:ATP binding"/>
    <property type="evidence" value="ECO:0007669"/>
    <property type="project" value="UniProtKB-KW"/>
</dbReference>
<evidence type="ECO:0000256" key="9">
    <source>
        <dbReference type="ARBA" id="ARBA00023204"/>
    </source>
</evidence>
<dbReference type="SMART" id="SM00487">
    <property type="entry name" value="DEXDc"/>
    <property type="match status" value="1"/>
</dbReference>
<evidence type="ECO:0000256" key="15">
    <source>
        <dbReference type="SAM" id="MobiDB-lite"/>
    </source>
</evidence>
<dbReference type="InterPro" id="IPR038718">
    <property type="entry name" value="SNF2-like_sf"/>
</dbReference>
<dbReference type="Pfam" id="PF25875">
    <property type="entry name" value="WHD_Rad26_CSB"/>
    <property type="match status" value="1"/>
</dbReference>
<dbReference type="SMART" id="SM00490">
    <property type="entry name" value="HELICc"/>
    <property type="match status" value="1"/>
</dbReference>
<dbReference type="InterPro" id="IPR001650">
    <property type="entry name" value="Helicase_C-like"/>
</dbReference>
<feature type="compositionally biased region" description="Basic and acidic residues" evidence="15">
    <location>
        <begin position="1130"/>
        <end position="1145"/>
    </location>
</feature>
<dbReference type="InterPro" id="IPR014001">
    <property type="entry name" value="Helicase_ATP-bd"/>
</dbReference>
<dbReference type="SUPFAM" id="SSF52540">
    <property type="entry name" value="P-loop containing nucleoside triphosphate hydrolases"/>
    <property type="match status" value="2"/>
</dbReference>
<dbReference type="GO" id="GO:0005634">
    <property type="term" value="C:nucleus"/>
    <property type="evidence" value="ECO:0007669"/>
    <property type="project" value="UniProtKB-SubCell"/>
</dbReference>
<dbReference type="FunFam" id="3.40.50.300:FF:000863">
    <property type="entry name" value="DNA excision repair protein ERCC-6"/>
    <property type="match status" value="1"/>
</dbReference>
<dbReference type="InterPro" id="IPR049730">
    <property type="entry name" value="SNF2/RAD54-like_C"/>
</dbReference>
<evidence type="ECO:0000256" key="2">
    <source>
        <dbReference type="ARBA" id="ARBA00007025"/>
    </source>
</evidence>
<dbReference type="Pfam" id="PF00176">
    <property type="entry name" value="SNF2-rel_dom"/>
    <property type="match status" value="1"/>
</dbReference>
<feature type="compositionally biased region" description="Basic and acidic residues" evidence="15">
    <location>
        <begin position="1430"/>
        <end position="1446"/>
    </location>
</feature>
<evidence type="ECO:0000313" key="16">
    <source>
        <dbReference type="EMBL" id="CAH1793565.1"/>
    </source>
</evidence>
<dbReference type="InterPro" id="IPR050496">
    <property type="entry name" value="SNF2_RAD54_helicase_repair"/>
</dbReference>
<feature type="coiled-coil region" evidence="14">
    <location>
        <begin position="107"/>
        <end position="201"/>
    </location>
</feature>
<dbReference type="InterPro" id="IPR000330">
    <property type="entry name" value="SNF2_N"/>
</dbReference>
<accession>A0A8J1UQ38</accession>
<feature type="compositionally biased region" description="Basic residues" evidence="15">
    <location>
        <begin position="1369"/>
        <end position="1391"/>
    </location>
</feature>
<feature type="compositionally biased region" description="Polar residues" evidence="15">
    <location>
        <begin position="1259"/>
        <end position="1283"/>
    </location>
</feature>
<feature type="compositionally biased region" description="Low complexity" evidence="15">
    <location>
        <begin position="1246"/>
        <end position="1255"/>
    </location>
</feature>
<dbReference type="CDD" id="cd18000">
    <property type="entry name" value="DEXHc_ERCC6"/>
    <property type="match status" value="1"/>
</dbReference>
<keyword evidence="8" id="KW-0238">DNA-binding</keyword>
<feature type="region of interest" description="Disordered" evidence="15">
    <location>
        <begin position="25"/>
        <end position="79"/>
    </location>
</feature>
<dbReference type="CDD" id="cd21397">
    <property type="entry name" value="cc_ERCC-6_N"/>
    <property type="match status" value="1"/>
</dbReference>
<comment type="caution">
    <text evidence="16">The sequence shown here is derived from an EMBL/GenBank/DDBJ whole genome shotgun (WGS) entry which is preliminary data.</text>
</comment>
<dbReference type="PROSITE" id="PS51194">
    <property type="entry name" value="HELICASE_CTER"/>
    <property type="match status" value="1"/>
</dbReference>
<organism evidence="16 17">
    <name type="scientific">Owenia fusiformis</name>
    <name type="common">Polychaete worm</name>
    <dbReference type="NCBI Taxonomy" id="6347"/>
    <lineage>
        <taxon>Eukaryota</taxon>
        <taxon>Metazoa</taxon>
        <taxon>Spiralia</taxon>
        <taxon>Lophotrochozoa</taxon>
        <taxon>Annelida</taxon>
        <taxon>Polychaeta</taxon>
        <taxon>Sedentaria</taxon>
        <taxon>Canalipalpata</taxon>
        <taxon>Sabellida</taxon>
        <taxon>Oweniida</taxon>
        <taxon>Oweniidae</taxon>
        <taxon>Owenia</taxon>
    </lineage>
</organism>
<evidence type="ECO:0000256" key="12">
    <source>
        <dbReference type="ARBA" id="ARBA00076356"/>
    </source>
</evidence>
<proteinExistence type="inferred from homology"/>
<feature type="compositionally biased region" description="Basic and acidic residues" evidence="15">
    <location>
        <begin position="389"/>
        <end position="401"/>
    </location>
</feature>
<feature type="compositionally biased region" description="Low complexity" evidence="15">
    <location>
        <begin position="463"/>
        <end position="478"/>
    </location>
</feature>
<dbReference type="OrthoDB" id="413460at2759"/>
<evidence type="ECO:0000256" key="3">
    <source>
        <dbReference type="ARBA" id="ARBA00022741"/>
    </source>
</evidence>
<feature type="compositionally biased region" description="Basic and acidic residues" evidence="15">
    <location>
        <begin position="413"/>
        <end position="427"/>
    </location>
</feature>
<evidence type="ECO:0000256" key="4">
    <source>
        <dbReference type="ARBA" id="ARBA00022763"/>
    </source>
</evidence>
<keyword evidence="14" id="KW-0175">Coiled coil</keyword>
<dbReference type="CDD" id="cd22254">
    <property type="entry name" value="CSB_WHD"/>
    <property type="match status" value="1"/>
</dbReference>
<keyword evidence="6" id="KW-0347">Helicase</keyword>
<keyword evidence="3" id="KW-0547">Nucleotide-binding</keyword>
<feature type="region of interest" description="Disordered" evidence="15">
    <location>
        <begin position="309"/>
        <end position="545"/>
    </location>
</feature>
<evidence type="ECO:0000313" key="17">
    <source>
        <dbReference type="Proteomes" id="UP000749559"/>
    </source>
</evidence>
<dbReference type="GO" id="GO:0006283">
    <property type="term" value="P:transcription-coupled nucleotide-excision repair"/>
    <property type="evidence" value="ECO:0007669"/>
    <property type="project" value="TreeGrafter"/>
</dbReference>
<feature type="compositionally biased region" description="Acidic residues" evidence="15">
    <location>
        <begin position="1317"/>
        <end position="1327"/>
    </location>
</feature>
<dbReference type="PROSITE" id="PS51192">
    <property type="entry name" value="HELICASE_ATP_BIND_1"/>
    <property type="match status" value="1"/>
</dbReference>
<feature type="region of interest" description="Disordered" evidence="15">
    <location>
        <begin position="1191"/>
        <end position="1446"/>
    </location>
</feature>
<dbReference type="InterPro" id="IPR058951">
    <property type="entry name" value="WHD_Rad26_CSB-like"/>
</dbReference>
<dbReference type="Pfam" id="PF00271">
    <property type="entry name" value="Helicase_C"/>
    <property type="match status" value="1"/>
</dbReference>
<dbReference type="CDD" id="cd18793">
    <property type="entry name" value="SF2_C_SNF"/>
    <property type="match status" value="1"/>
</dbReference>
<feature type="compositionally biased region" description="Low complexity" evidence="15">
    <location>
        <begin position="26"/>
        <end position="48"/>
    </location>
</feature>
<feature type="compositionally biased region" description="Basic and acidic residues" evidence="15">
    <location>
        <begin position="1328"/>
        <end position="1339"/>
    </location>
</feature>
<dbReference type="InterPro" id="IPR059240">
    <property type="entry name" value="cc_ERCC-6_N"/>
</dbReference>
<dbReference type="PANTHER" id="PTHR45629">
    <property type="entry name" value="SNF2/RAD54 FAMILY MEMBER"/>
    <property type="match status" value="1"/>
</dbReference>
<sequence>MAEPTKGDGFRSMLFNMLDQVKNDQDVQVVDSVPGSSGGTQPPVSSNPQLPPPAIKDSDLQCLPPPNPMGALGGASNMAPDAMGSGFNLATPMDSELANLGLEFFNQEQLEQNLVEQMQKQMEEEERTRWKKIIEKDLKAIKEDIRNVKQELTNFEKVISMLPGQGAMNSRENKNKKSAINKQKENKLNQLKTLKAREKSLTMKLHGNTDGLAQDEDDGLEQAMGLGGTAKETEHERRVRLGEITPFGSSAFSQDSGKSAFLQHSKSTGNLGSIGKDAKLHKSKSSDNVSKISDFEKYLIDQAKISKSMKIPKKRKSSSEETTRTLTPKMAKLTTAKSMKKHKRPPKYFEGSDVPKKSNRKTVYKTTTERNIRSKVSARKDGTSNFFDQNDHRTHQKETEYKNINTKSHKLGHNFDSDPELSDRTNSDDSGQESDESIDLGAIKNKFKSKRDRLVMPYEGQYDSEGSGASDAGSSGSEYKPDKEASSDDEASATEKSPRPQRPKRSMKAKDRWQESSSGRSLGGSVRRTNSNQGSNSKDDGDDEMYLRRLKIHKKAKLQRRHSRILAGEEEDSDGSDFEMDNGFKVPGQIWNKLYKYQKTGVKWLWELHGQQAGGIVGDEMGLGKTIQMIAFLAGLQISKLREKGCRFTGLGPVLIVTPTTVMHQWVKEFHTWWPHSRVAILHSSGSYRSSESNLIHNIVAKNGVLITSFNHIVIYQEALLEHDWHYVVLDEGHKIRNPDAQVTLAAKQFRTPHRIILSGSPLQNNLKELWSLFDFVFPGKLGTLPDFMQHFSVPITQGGYANASTIQVQTAYKCACVLRDTINPYLIRRMKADVNIQLPSKNEQVLFCRLTQEQVDVYKEYLQSRECQQILAKEFMIFPGLITLRKICNHPDLVTGGPKIFKGEDYDKSDRSLDFGHWKRAGKMLVVESLLKLWKKQGHRVLLFTQGRQMLDIVQGFVEQEGYSYMRLDGGTSINARQPLIHRFNTDPDIFVFLLTTRVGGLGVNLTGANRIIIFDPDWNPSTDTQARERSWRIGQTKQVTIYRLITVGTIEEKIYHRQIFKTFLANRVLKDPKQRRFFKSNDLFELFTLQTTESKGTETSAIFAGTGSNIRVPKPQVQSKGSKSKTRNIFDEMKEKEKQKIAMDDDDDTVVGDKSENKDEDNTETNAQQDTPVESAIMKELGIIKTEQGSEDYIQVEHEIAQSPSVDTPVRSDNDTPQAMDTPLGPGTPQSSDSNEKFIKVESEISNPESSIPTFGNIDTSNIKQEPGIQLQNEISDSQFQDIPDKPENSFEEPVEEKDNQNDQQNITSDKPNELADDESANTEEDERKAKLRELAKKLSQKIGSQSKDKTGSVKPSTSKYETSSHHDKHHKTHGKRHDKEQRHKSKHKDRGEKKDRRREKDHKRKRRHKDAEIEGEAIHNLAKVRGYKNENSDEEKATNKQQDDLVLHSLFKKQGIHSALQHDNIMNSATADYAIVEGEADRVAKEAARALKQSRSRCLPAASGVPTWTGNYGEAGAPKASKPRFGQKKNPKLAATPDPPKPTVAPQPSASKPKIKHFDGTASGSVKLDGLSTKTETVMSSKELMARMRERNETVAQAKGTNIDSGSEHETETVSNIAEEDIELITDIRNCIAFQCNVDGQATTQEILDRFGDRLPKSESAKFRAMLRQLCSFGRIDGIGTWKLKSDLR</sequence>
<dbReference type="FunFam" id="3.40.50.10810:FF:000042">
    <property type="entry name" value="SNF2 family helicase-like protein"/>
    <property type="match status" value="1"/>
</dbReference>
<evidence type="ECO:0000256" key="7">
    <source>
        <dbReference type="ARBA" id="ARBA00022840"/>
    </source>
</evidence>
<reference evidence="16" key="1">
    <citation type="submission" date="2022-03" db="EMBL/GenBank/DDBJ databases">
        <authorList>
            <person name="Martin C."/>
        </authorList>
    </citation>
    <scope>NUCLEOTIDE SEQUENCE</scope>
</reference>
<dbReference type="EMBL" id="CAIIXF020000009">
    <property type="protein sequence ID" value="CAH1793565.1"/>
    <property type="molecule type" value="Genomic_DNA"/>
</dbReference>
<gene>
    <name evidence="16" type="ORF">OFUS_LOCUS18400</name>
</gene>
<name>A0A8J1UQ38_OWEFU</name>
<evidence type="ECO:0000256" key="13">
    <source>
        <dbReference type="ARBA" id="ARBA00079118"/>
    </source>
</evidence>
<dbReference type="GO" id="GO:0008094">
    <property type="term" value="F:ATP-dependent activity, acting on DNA"/>
    <property type="evidence" value="ECO:0007669"/>
    <property type="project" value="TreeGrafter"/>
</dbReference>
<dbReference type="GO" id="GO:0004386">
    <property type="term" value="F:helicase activity"/>
    <property type="evidence" value="ECO:0007669"/>
    <property type="project" value="UniProtKB-KW"/>
</dbReference>
<evidence type="ECO:0000256" key="11">
    <source>
        <dbReference type="ARBA" id="ARBA00071998"/>
    </source>
</evidence>
<dbReference type="Gene3D" id="3.40.50.300">
    <property type="entry name" value="P-loop containing nucleotide triphosphate hydrolases"/>
    <property type="match status" value="1"/>
</dbReference>
<comment type="similarity">
    <text evidence="2">Belongs to the SNF2/RAD54 helicase family.</text>
</comment>
<dbReference type="Gene3D" id="3.40.50.10810">
    <property type="entry name" value="Tandem AAA-ATPase domain"/>
    <property type="match status" value="1"/>
</dbReference>
<feature type="compositionally biased region" description="Basic and acidic residues" evidence="15">
    <location>
        <begin position="367"/>
        <end position="382"/>
    </location>
</feature>
<evidence type="ECO:0000256" key="14">
    <source>
        <dbReference type="SAM" id="Coils"/>
    </source>
</evidence>
<keyword evidence="5" id="KW-0378">Hydrolase</keyword>
<feature type="region of interest" description="Disordered" evidence="15">
    <location>
        <begin position="1512"/>
        <end position="1577"/>
    </location>
</feature>
<feature type="region of interest" description="Disordered" evidence="15">
    <location>
        <begin position="1111"/>
        <end position="1177"/>
    </location>
</feature>
<dbReference type="Proteomes" id="UP000749559">
    <property type="component" value="Unassembled WGS sequence"/>
</dbReference>
<keyword evidence="4" id="KW-0227">DNA damage</keyword>
<feature type="compositionally biased region" description="Low complexity" evidence="15">
    <location>
        <begin position="516"/>
        <end position="528"/>
    </location>
</feature>
<evidence type="ECO:0000256" key="6">
    <source>
        <dbReference type="ARBA" id="ARBA00022806"/>
    </source>
</evidence>
<feature type="compositionally biased region" description="Basic and acidic residues" evidence="15">
    <location>
        <begin position="1236"/>
        <end position="1245"/>
    </location>
</feature>
<comment type="subcellular location">
    <subcellularLocation>
        <location evidence="1">Nucleus</location>
    </subcellularLocation>
</comment>
<dbReference type="GO" id="GO:0016787">
    <property type="term" value="F:hydrolase activity"/>
    <property type="evidence" value="ECO:0007669"/>
    <property type="project" value="UniProtKB-KW"/>
</dbReference>
<keyword evidence="10" id="KW-0539">Nucleus</keyword>
<evidence type="ECO:0000256" key="8">
    <source>
        <dbReference type="ARBA" id="ARBA00023125"/>
    </source>
</evidence>
<feature type="compositionally biased region" description="Basic residues" evidence="15">
    <location>
        <begin position="1524"/>
        <end position="1534"/>
    </location>
</feature>
<dbReference type="InterPro" id="IPR027417">
    <property type="entry name" value="P-loop_NTPase"/>
</dbReference>
<protein>
    <recommendedName>
        <fullName evidence="11">DNA excision repair protein ERCC-6</fullName>
    </recommendedName>
    <alternativeName>
        <fullName evidence="12">ATP-dependent helicase ERCC6</fullName>
    </alternativeName>
    <alternativeName>
        <fullName evidence="13">Cockayne syndrome protein CSB</fullName>
    </alternativeName>
</protein>
<evidence type="ECO:0000256" key="5">
    <source>
        <dbReference type="ARBA" id="ARBA00022801"/>
    </source>
</evidence>
<dbReference type="PANTHER" id="PTHR45629:SF7">
    <property type="entry name" value="DNA EXCISION REPAIR PROTEIN ERCC-6-RELATED"/>
    <property type="match status" value="1"/>
</dbReference>
<evidence type="ECO:0000256" key="10">
    <source>
        <dbReference type="ARBA" id="ARBA00023242"/>
    </source>
</evidence>
<keyword evidence="7" id="KW-0067">ATP-binding</keyword>
<feature type="compositionally biased region" description="Basic residues" evidence="15">
    <location>
        <begin position="1398"/>
        <end position="1411"/>
    </location>
</feature>
<keyword evidence="17" id="KW-1185">Reference proteome</keyword>
<evidence type="ECO:0000256" key="1">
    <source>
        <dbReference type="ARBA" id="ARBA00004123"/>
    </source>
</evidence>